<proteinExistence type="predicted"/>
<reference evidence="2 3" key="1">
    <citation type="submission" date="2018-08" db="EMBL/GenBank/DDBJ databases">
        <title>Draft genome of the lignicolous fungus Coniochaeta pulveracea.</title>
        <authorList>
            <person name="Borstlap C.J."/>
            <person name="De Witt R.N."/>
            <person name="Botha A."/>
            <person name="Volschenk H."/>
        </authorList>
    </citation>
    <scope>NUCLEOTIDE SEQUENCE [LARGE SCALE GENOMIC DNA]</scope>
    <source>
        <strain evidence="2 3">CAB683</strain>
    </source>
</reference>
<sequence>MGSTITLDNSLNPEERARLQPAIDATASALKASSKHDTTATPKEEIVISYPDPSLAENTELVEFITQSINAIYLSAEAEFWTEDFIRTNTSQVQDFIRSGHLALAWRANSDQSNPHDIMGCVYVKAARGEFGMLCCDPNARGTGVGRKLLQFAEDDVRRKGGKVMRLEVLQGKGWANEFKQQLEDWYVRNGYVLERVEAFESKFPEIATLLAKPAVARCFRKEL</sequence>
<evidence type="ECO:0000313" key="3">
    <source>
        <dbReference type="Proteomes" id="UP000275385"/>
    </source>
</evidence>
<gene>
    <name evidence="2" type="ORF">DL546_008876</name>
</gene>
<dbReference type="InterPro" id="IPR000182">
    <property type="entry name" value="GNAT_dom"/>
</dbReference>
<dbReference type="Gene3D" id="3.40.630.30">
    <property type="match status" value="1"/>
</dbReference>
<dbReference type="InterPro" id="IPR016181">
    <property type="entry name" value="Acyl_CoA_acyltransferase"/>
</dbReference>
<keyword evidence="3" id="KW-1185">Reference proteome</keyword>
<dbReference type="AlphaFoldDB" id="A0A420YMT3"/>
<feature type="domain" description="N-acetyltransferase" evidence="1">
    <location>
        <begin position="64"/>
        <end position="216"/>
    </location>
</feature>
<organism evidence="2 3">
    <name type="scientific">Coniochaeta pulveracea</name>
    <dbReference type="NCBI Taxonomy" id="177199"/>
    <lineage>
        <taxon>Eukaryota</taxon>
        <taxon>Fungi</taxon>
        <taxon>Dikarya</taxon>
        <taxon>Ascomycota</taxon>
        <taxon>Pezizomycotina</taxon>
        <taxon>Sordariomycetes</taxon>
        <taxon>Sordariomycetidae</taxon>
        <taxon>Coniochaetales</taxon>
        <taxon>Coniochaetaceae</taxon>
        <taxon>Coniochaeta</taxon>
    </lineage>
</organism>
<dbReference type="OrthoDB" id="5689at2759"/>
<dbReference type="Pfam" id="PF13508">
    <property type="entry name" value="Acetyltransf_7"/>
    <property type="match status" value="1"/>
</dbReference>
<dbReference type="GO" id="GO:0016747">
    <property type="term" value="F:acyltransferase activity, transferring groups other than amino-acyl groups"/>
    <property type="evidence" value="ECO:0007669"/>
    <property type="project" value="InterPro"/>
</dbReference>
<comment type="caution">
    <text evidence="2">The sequence shown here is derived from an EMBL/GenBank/DDBJ whole genome shotgun (WGS) entry which is preliminary data.</text>
</comment>
<accession>A0A420YMT3</accession>
<dbReference type="PROSITE" id="PS51186">
    <property type="entry name" value="GNAT"/>
    <property type="match status" value="1"/>
</dbReference>
<dbReference type="SUPFAM" id="SSF55729">
    <property type="entry name" value="Acyl-CoA N-acyltransferases (Nat)"/>
    <property type="match status" value="1"/>
</dbReference>
<dbReference type="EMBL" id="QVQW01000002">
    <property type="protein sequence ID" value="RKU49188.1"/>
    <property type="molecule type" value="Genomic_DNA"/>
</dbReference>
<name>A0A420YMT3_9PEZI</name>
<dbReference type="CDD" id="cd04301">
    <property type="entry name" value="NAT_SF"/>
    <property type="match status" value="1"/>
</dbReference>
<evidence type="ECO:0000259" key="1">
    <source>
        <dbReference type="PROSITE" id="PS51186"/>
    </source>
</evidence>
<evidence type="ECO:0000313" key="2">
    <source>
        <dbReference type="EMBL" id="RKU49188.1"/>
    </source>
</evidence>
<dbReference type="Proteomes" id="UP000275385">
    <property type="component" value="Unassembled WGS sequence"/>
</dbReference>
<protein>
    <recommendedName>
        <fullName evidence="1">N-acetyltransferase domain-containing protein</fullName>
    </recommendedName>
</protein>